<dbReference type="Proteomes" id="UP000814033">
    <property type="component" value="Unassembled WGS sequence"/>
</dbReference>
<protein>
    <submittedName>
        <fullName evidence="1">Uncharacterized protein</fullName>
    </submittedName>
</protein>
<dbReference type="EMBL" id="MU276131">
    <property type="protein sequence ID" value="KAI0041298.1"/>
    <property type="molecule type" value="Genomic_DNA"/>
</dbReference>
<organism evidence="1 2">
    <name type="scientific">Auriscalpium vulgare</name>
    <dbReference type="NCBI Taxonomy" id="40419"/>
    <lineage>
        <taxon>Eukaryota</taxon>
        <taxon>Fungi</taxon>
        <taxon>Dikarya</taxon>
        <taxon>Basidiomycota</taxon>
        <taxon>Agaricomycotina</taxon>
        <taxon>Agaricomycetes</taxon>
        <taxon>Russulales</taxon>
        <taxon>Auriscalpiaceae</taxon>
        <taxon>Auriscalpium</taxon>
    </lineage>
</organism>
<reference evidence="1" key="2">
    <citation type="journal article" date="2022" name="New Phytol.">
        <title>Evolutionary transition to the ectomycorrhizal habit in the genomes of a hyperdiverse lineage of mushroom-forming fungi.</title>
        <authorList>
            <person name="Looney B."/>
            <person name="Miyauchi S."/>
            <person name="Morin E."/>
            <person name="Drula E."/>
            <person name="Courty P.E."/>
            <person name="Kohler A."/>
            <person name="Kuo A."/>
            <person name="LaButti K."/>
            <person name="Pangilinan J."/>
            <person name="Lipzen A."/>
            <person name="Riley R."/>
            <person name="Andreopoulos W."/>
            <person name="He G."/>
            <person name="Johnson J."/>
            <person name="Nolan M."/>
            <person name="Tritt A."/>
            <person name="Barry K.W."/>
            <person name="Grigoriev I.V."/>
            <person name="Nagy L.G."/>
            <person name="Hibbett D."/>
            <person name="Henrissat B."/>
            <person name="Matheny P.B."/>
            <person name="Labbe J."/>
            <person name="Martin F.M."/>
        </authorList>
    </citation>
    <scope>NUCLEOTIDE SEQUENCE</scope>
    <source>
        <strain evidence="1">FP105234-sp</strain>
    </source>
</reference>
<evidence type="ECO:0000313" key="2">
    <source>
        <dbReference type="Proteomes" id="UP000814033"/>
    </source>
</evidence>
<proteinExistence type="predicted"/>
<evidence type="ECO:0000313" key="1">
    <source>
        <dbReference type="EMBL" id="KAI0041298.1"/>
    </source>
</evidence>
<reference evidence="1" key="1">
    <citation type="submission" date="2021-02" db="EMBL/GenBank/DDBJ databases">
        <authorList>
            <consortium name="DOE Joint Genome Institute"/>
            <person name="Ahrendt S."/>
            <person name="Looney B.P."/>
            <person name="Miyauchi S."/>
            <person name="Morin E."/>
            <person name="Drula E."/>
            <person name="Courty P.E."/>
            <person name="Chicoki N."/>
            <person name="Fauchery L."/>
            <person name="Kohler A."/>
            <person name="Kuo A."/>
            <person name="Labutti K."/>
            <person name="Pangilinan J."/>
            <person name="Lipzen A."/>
            <person name="Riley R."/>
            <person name="Andreopoulos W."/>
            <person name="He G."/>
            <person name="Johnson J."/>
            <person name="Barry K.W."/>
            <person name="Grigoriev I.V."/>
            <person name="Nagy L."/>
            <person name="Hibbett D."/>
            <person name="Henrissat B."/>
            <person name="Matheny P.B."/>
            <person name="Labbe J."/>
            <person name="Martin F."/>
        </authorList>
    </citation>
    <scope>NUCLEOTIDE SEQUENCE</scope>
    <source>
        <strain evidence="1">FP105234-sp</strain>
    </source>
</reference>
<accession>A0ACB8RB85</accession>
<name>A0ACB8RB85_9AGAM</name>
<sequence>MVASSDRRLLWNPRGENKFLVGGNAQITLYEWSPEEPAIRHVTSLQDLQLMKSFAWSPDPTINDLLAIGLSSGRVDLLRLESTRFGRDHIMGRGPHVSLPSKASRAAISLAFCPVSPQYLASGFEKTRNDASLIIWDVHTATPSLSVHTPTPSTSSSSHIVAPPPSPARPIIPLPPPSRPHHPLPRTDVGTRSDPRILQAHAPGDSVHSVTWMPQSAQLIAACVSHRSLRLFDLRSSAPTAANVPTRVHTLATDPSDLNRLAAAGEGVVTIYDTRKLSAALLSFTPRQVVSDGARSPNASFGVSELEFSSVRRGLLATLEKDSSVVRLWNVLQTEAVDSQTTTDRPRSGDANSNPIKTPKLSWSNPTSMLPWTASTGSQKSQNPSSELPTPAPSAPYSLVLSDARKTKRFRLPIASFTLMPSSRSNPLTSSLMVLSKDGDLETTGVHDTPMHAPWGSRGTLAIAAGTTYRLFSGVRPGDSPPDPWSVVPSVIAPSSANTGAGTSPARPEEVHRGRSRNMPGGLVPTFGRGDEDGFPALNSPSAKPSPRGKPLPLPPMGQKVGGSSTPYHSLPASPRFRSSELPVSATFESGQGTPSPAPVSRRVSSALAKPAREKEQSRARSTGPGRARRAVDRIQGVVDDDISMVMRRRVISGYGLSNPTHNAILLNDLQEEQQNKSLVETWLWIDLSRRMLAGPASRFNGYNFSNQGLLGIWEGFPSSIPNPAPSAVPSPIPRGLLLDPSTAVDASQDLSRSRSRRGRPRTEVLTEFASAILMLGAYRQLDVALDATGWKPGVPTAKLIQRRFALHLCGWYSKDEDVAAQIDLWEGEEKQSRAACWLVFLGQHSKAVDLLLRSKDESHNMMSGTLAALAPSNTARAPELRQHYERLITRLDDPYFRAMLTYLALGDWADVLEEEALPLRERLAIALQFLEDDALTAYLRRVAEDAKKHGVVEGIIVTGLTSTGLDVLQSYVDRSGDVQTAAVLGAYVYPHQVVDERVKRWLAAYRDLLDGWKLFHHRSQFDIDRGQMLQELMQSGETGPVQLVQRQILIRCNYCNKVISAPQEMTVAHRATTCPFCNRPLPRCSVCLMNLSIVPDAVRDGQLAHHNATLQDTIDDAIVYCQTCRHGGHASHILEWFYGEAGSRSHGVCAVADCDHHCADEF</sequence>
<comment type="caution">
    <text evidence="1">The sequence shown here is derived from an EMBL/GenBank/DDBJ whole genome shotgun (WGS) entry which is preliminary data.</text>
</comment>
<keyword evidence="2" id="KW-1185">Reference proteome</keyword>
<gene>
    <name evidence="1" type="ORF">FA95DRAFT_1526764</name>
</gene>